<evidence type="ECO:0000313" key="1">
    <source>
        <dbReference type="EMBL" id="MBF6300424.1"/>
    </source>
</evidence>
<dbReference type="EMBL" id="JADLQX010000018">
    <property type="protein sequence ID" value="MBF6300424.1"/>
    <property type="molecule type" value="Genomic_DNA"/>
</dbReference>
<evidence type="ECO:0008006" key="3">
    <source>
        <dbReference type="Google" id="ProtNLM"/>
    </source>
</evidence>
<dbReference type="SUPFAM" id="SSF54427">
    <property type="entry name" value="NTF2-like"/>
    <property type="match status" value="1"/>
</dbReference>
<protein>
    <recommendedName>
        <fullName evidence="3">SnoaL-like domain-containing protein</fullName>
    </recommendedName>
</protein>
<reference evidence="1 2" key="1">
    <citation type="submission" date="2020-10" db="EMBL/GenBank/DDBJ databases">
        <title>Identification of Nocardia species via Next-generation sequencing and recognition of intraspecies genetic diversity.</title>
        <authorList>
            <person name="Li P."/>
            <person name="Li P."/>
            <person name="Lu B."/>
        </authorList>
    </citation>
    <scope>NUCLEOTIDE SEQUENCE [LARGE SCALE GENOMIC DNA]</scope>
    <source>
        <strain evidence="1 2">BJ06-0157</strain>
    </source>
</reference>
<dbReference type="Gene3D" id="3.10.450.50">
    <property type="match status" value="1"/>
</dbReference>
<proteinExistence type="predicted"/>
<keyword evidence="2" id="KW-1185">Reference proteome</keyword>
<dbReference type="InterPro" id="IPR032710">
    <property type="entry name" value="NTF2-like_dom_sf"/>
</dbReference>
<accession>A0ABS0CUZ1</accession>
<dbReference type="Proteomes" id="UP000702209">
    <property type="component" value="Unassembled WGS sequence"/>
</dbReference>
<sequence length="276" mass="29546">MSAVVLPSPIDKAVAAVNSGDADAFLAQFVADGVVDDLGSRCTLRNWLECEVIGVEQTWTPTRVDGEGERISIVANVGGCGFNGPTRFNFALADGKIKELEITATQTLAEAGPHELLRVELSHVELEDALAAYCAGTWNHGYMNVGRGSATIYPIAGTSRYQTVLARVARTPRPWRHPFDKHIPAVVRSDRDDAVQVLIDGMMVSYLHADAVRQVRPLVDRLATTGQSLVASALLVGGPDSTLLGGSAGKSYGVRVQIRPGAARRWAKGTKPYDVP</sequence>
<comment type="caution">
    <text evidence="1">The sequence shown here is derived from an EMBL/GenBank/DDBJ whole genome shotgun (WGS) entry which is preliminary data.</text>
</comment>
<dbReference type="RefSeq" id="WP_195131670.1">
    <property type="nucleotide sequence ID" value="NZ_JADLQX010000018.1"/>
</dbReference>
<evidence type="ECO:0000313" key="2">
    <source>
        <dbReference type="Proteomes" id="UP000702209"/>
    </source>
</evidence>
<gene>
    <name evidence="1" type="ORF">IU459_23170</name>
</gene>
<name>A0ABS0CUZ1_9NOCA</name>
<organism evidence="1 2">
    <name type="scientific">Nocardia amamiensis</name>
    <dbReference type="NCBI Taxonomy" id="404578"/>
    <lineage>
        <taxon>Bacteria</taxon>
        <taxon>Bacillati</taxon>
        <taxon>Actinomycetota</taxon>
        <taxon>Actinomycetes</taxon>
        <taxon>Mycobacteriales</taxon>
        <taxon>Nocardiaceae</taxon>
        <taxon>Nocardia</taxon>
    </lineage>
</organism>